<dbReference type="SUPFAM" id="SSF81383">
    <property type="entry name" value="F-box domain"/>
    <property type="match status" value="1"/>
</dbReference>
<dbReference type="CDD" id="cd09917">
    <property type="entry name" value="F-box_SF"/>
    <property type="match status" value="1"/>
</dbReference>
<protein>
    <recommendedName>
        <fullName evidence="2">F-box domain-containing protein</fullName>
    </recommendedName>
</protein>
<dbReference type="PROSITE" id="PS50181">
    <property type="entry name" value="FBOX"/>
    <property type="match status" value="1"/>
</dbReference>
<feature type="domain" description="F-box" evidence="2">
    <location>
        <begin position="92"/>
        <end position="139"/>
    </location>
</feature>
<dbReference type="SMART" id="SM00256">
    <property type="entry name" value="FBOX"/>
    <property type="match status" value="1"/>
</dbReference>
<proteinExistence type="predicted"/>
<evidence type="ECO:0000256" key="1">
    <source>
        <dbReference type="SAM" id="MobiDB-lite"/>
    </source>
</evidence>
<keyword evidence="4" id="KW-1185">Reference proteome</keyword>
<feature type="region of interest" description="Disordered" evidence="1">
    <location>
        <begin position="24"/>
        <end position="71"/>
    </location>
</feature>
<evidence type="ECO:0000313" key="3">
    <source>
        <dbReference type="EMBL" id="KAF1831875.1"/>
    </source>
</evidence>
<sequence>MMDLHQSQPHISAFTRFSDMLKDTTGRRKNNHSHQQSARNPSISTTLSPDPETSSNRSRESELSKDSRRSSMGNYADRVRHMFTASQPHAHRRGINELPIEVLQHVFAQLDFWTLVRCQNVSKTWRDLIPGDSPLLAEMLYLKTSRNLQIYSLVPTAFEFEFDVQPQSIEAGPQPHGTRFSVGVRNEFTVLRRCMGLVRTSQEILFHPVVMEFNQFLHTGGFRAGKAPGLWRHMLVSMPPLKELTLRHGKTRRVFRVLRVESEEDGVRLGDLFDALADWANLGNPVPNTIPLARGQ</sequence>
<evidence type="ECO:0000259" key="2">
    <source>
        <dbReference type="PROSITE" id="PS50181"/>
    </source>
</evidence>
<dbReference type="OrthoDB" id="3800738at2759"/>
<dbReference type="Proteomes" id="UP000800040">
    <property type="component" value="Unassembled WGS sequence"/>
</dbReference>
<organism evidence="3 4">
    <name type="scientific">Decorospora gaudefroyi</name>
    <dbReference type="NCBI Taxonomy" id="184978"/>
    <lineage>
        <taxon>Eukaryota</taxon>
        <taxon>Fungi</taxon>
        <taxon>Dikarya</taxon>
        <taxon>Ascomycota</taxon>
        <taxon>Pezizomycotina</taxon>
        <taxon>Dothideomycetes</taxon>
        <taxon>Pleosporomycetidae</taxon>
        <taxon>Pleosporales</taxon>
        <taxon>Pleosporineae</taxon>
        <taxon>Pleosporaceae</taxon>
        <taxon>Decorospora</taxon>
    </lineage>
</organism>
<feature type="compositionally biased region" description="Polar residues" evidence="1">
    <location>
        <begin position="33"/>
        <end position="56"/>
    </location>
</feature>
<evidence type="ECO:0000313" key="4">
    <source>
        <dbReference type="Proteomes" id="UP000800040"/>
    </source>
</evidence>
<dbReference type="AlphaFoldDB" id="A0A6A5K2H5"/>
<dbReference type="Gene3D" id="1.20.1280.50">
    <property type="match status" value="1"/>
</dbReference>
<dbReference type="EMBL" id="ML975352">
    <property type="protein sequence ID" value="KAF1831875.1"/>
    <property type="molecule type" value="Genomic_DNA"/>
</dbReference>
<gene>
    <name evidence="3" type="ORF">BDW02DRAFT_571617</name>
</gene>
<dbReference type="InterPro" id="IPR036047">
    <property type="entry name" value="F-box-like_dom_sf"/>
</dbReference>
<dbReference type="InterPro" id="IPR001810">
    <property type="entry name" value="F-box_dom"/>
</dbReference>
<feature type="compositionally biased region" description="Basic and acidic residues" evidence="1">
    <location>
        <begin position="57"/>
        <end position="69"/>
    </location>
</feature>
<dbReference type="Pfam" id="PF12937">
    <property type="entry name" value="F-box-like"/>
    <property type="match status" value="1"/>
</dbReference>
<accession>A0A6A5K2H5</accession>
<reference evidence="3" key="1">
    <citation type="submission" date="2020-01" db="EMBL/GenBank/DDBJ databases">
        <authorList>
            <consortium name="DOE Joint Genome Institute"/>
            <person name="Haridas S."/>
            <person name="Albert R."/>
            <person name="Binder M."/>
            <person name="Bloem J."/>
            <person name="Labutti K."/>
            <person name="Salamov A."/>
            <person name="Andreopoulos B."/>
            <person name="Baker S.E."/>
            <person name="Barry K."/>
            <person name="Bills G."/>
            <person name="Bluhm B.H."/>
            <person name="Cannon C."/>
            <person name="Castanera R."/>
            <person name="Culley D.E."/>
            <person name="Daum C."/>
            <person name="Ezra D."/>
            <person name="Gonzalez J.B."/>
            <person name="Henrissat B."/>
            <person name="Kuo A."/>
            <person name="Liang C."/>
            <person name="Lipzen A."/>
            <person name="Lutzoni F."/>
            <person name="Magnuson J."/>
            <person name="Mondo S."/>
            <person name="Nolan M."/>
            <person name="Ohm R."/>
            <person name="Pangilinan J."/>
            <person name="Park H.-J."/>
            <person name="Ramirez L."/>
            <person name="Alfaro M."/>
            <person name="Sun H."/>
            <person name="Tritt A."/>
            <person name="Yoshinaga Y."/>
            <person name="Zwiers L.-H."/>
            <person name="Turgeon B.G."/>
            <person name="Goodwin S.B."/>
            <person name="Spatafora J.W."/>
            <person name="Crous P.W."/>
            <person name="Grigoriev I.V."/>
        </authorList>
    </citation>
    <scope>NUCLEOTIDE SEQUENCE</scope>
    <source>
        <strain evidence="3">P77</strain>
    </source>
</reference>
<name>A0A6A5K2H5_9PLEO</name>